<dbReference type="SUPFAM" id="SSF53756">
    <property type="entry name" value="UDP-Glycosyltransferase/glycogen phosphorylase"/>
    <property type="match status" value="1"/>
</dbReference>
<dbReference type="InterPro" id="IPR028098">
    <property type="entry name" value="Glyco_trans_4-like_N"/>
</dbReference>
<sequence length="335" mass="37267">MRVHLYNGSLGLVRRSGVGQAFYHQKAMLEQAGVAVTESWDAHADAVHINTVLPDAVFAALRARMRGETVVYYGHSTMQDFRDSFVGSNLLAPLFGRWIRFCYDLGDFIITPTPYSQQILESYHLKKPVCVLSNGVDTDFFAPDPARREHFRREHQLADDQPVVVSVGHYFERKGILDYIELARAMPEVCFFWFGYTEPALTPAHIREAMAVAPGNLHFAGYVDQAALREAYCGADAFVFCSHEETEGIVVLEALACGVPVVVRDIPVYEGWLSDGREVLKRHDVAGFRAAIGDILGGAWPDLAKNGRAAACARNMKALGQRLCDLYRTQGKRPA</sequence>
<dbReference type="PANTHER" id="PTHR45947:SF3">
    <property type="entry name" value="SULFOQUINOVOSYL TRANSFERASE SQD2"/>
    <property type="match status" value="1"/>
</dbReference>
<evidence type="ECO:0000313" key="4">
    <source>
        <dbReference type="Proteomes" id="UP000768567"/>
    </source>
</evidence>
<feature type="domain" description="Glycosyl transferase family 1" evidence="1">
    <location>
        <begin position="148"/>
        <end position="296"/>
    </location>
</feature>
<dbReference type="Pfam" id="PF13439">
    <property type="entry name" value="Glyco_transf_4"/>
    <property type="match status" value="1"/>
</dbReference>
<protein>
    <submittedName>
        <fullName evidence="3">Glycosyltransferase family 4 protein</fullName>
    </submittedName>
</protein>
<dbReference type="CDD" id="cd03801">
    <property type="entry name" value="GT4_PimA-like"/>
    <property type="match status" value="1"/>
</dbReference>
<gene>
    <name evidence="3" type="ORF">INF35_06395</name>
</gene>
<dbReference type="Gene3D" id="3.40.50.2000">
    <property type="entry name" value="Glycogen Phosphorylase B"/>
    <property type="match status" value="2"/>
</dbReference>
<evidence type="ECO:0000259" key="2">
    <source>
        <dbReference type="Pfam" id="PF13439"/>
    </source>
</evidence>
<dbReference type="Proteomes" id="UP000768567">
    <property type="component" value="Unassembled WGS sequence"/>
</dbReference>
<name>A0ABR9R3A2_9FIRM</name>
<comment type="caution">
    <text evidence="3">The sequence shown here is derived from an EMBL/GenBank/DDBJ whole genome shotgun (WGS) entry which is preliminary data.</text>
</comment>
<organism evidence="3 4">
    <name type="scientific">Gemmiger gallinarum</name>
    <dbReference type="NCBI Taxonomy" id="2779354"/>
    <lineage>
        <taxon>Bacteria</taxon>
        <taxon>Bacillati</taxon>
        <taxon>Bacillota</taxon>
        <taxon>Clostridia</taxon>
        <taxon>Eubacteriales</taxon>
        <taxon>Gemmiger</taxon>
    </lineage>
</organism>
<dbReference type="EMBL" id="JADCKC010000002">
    <property type="protein sequence ID" value="MBE5037407.1"/>
    <property type="molecule type" value="Genomic_DNA"/>
</dbReference>
<feature type="domain" description="Glycosyltransferase subfamily 4-like N-terminal" evidence="2">
    <location>
        <begin position="43"/>
        <end position="139"/>
    </location>
</feature>
<dbReference type="RefSeq" id="WP_193500711.1">
    <property type="nucleotide sequence ID" value="NZ_JADCKC010000002.1"/>
</dbReference>
<evidence type="ECO:0000313" key="3">
    <source>
        <dbReference type="EMBL" id="MBE5037407.1"/>
    </source>
</evidence>
<dbReference type="Pfam" id="PF00534">
    <property type="entry name" value="Glycos_transf_1"/>
    <property type="match status" value="1"/>
</dbReference>
<dbReference type="InterPro" id="IPR001296">
    <property type="entry name" value="Glyco_trans_1"/>
</dbReference>
<keyword evidence="4" id="KW-1185">Reference proteome</keyword>
<reference evidence="3 4" key="1">
    <citation type="submission" date="2020-10" db="EMBL/GenBank/DDBJ databases">
        <title>ChiBAC.</title>
        <authorList>
            <person name="Zenner C."/>
            <person name="Hitch T.C.A."/>
            <person name="Clavel T."/>
        </authorList>
    </citation>
    <scope>NUCLEOTIDE SEQUENCE [LARGE SCALE GENOMIC DNA]</scope>
    <source>
        <strain evidence="3 4">DSM 109015</strain>
    </source>
</reference>
<proteinExistence type="predicted"/>
<evidence type="ECO:0000259" key="1">
    <source>
        <dbReference type="Pfam" id="PF00534"/>
    </source>
</evidence>
<dbReference type="PANTHER" id="PTHR45947">
    <property type="entry name" value="SULFOQUINOVOSYL TRANSFERASE SQD2"/>
    <property type="match status" value="1"/>
</dbReference>
<dbReference type="InterPro" id="IPR050194">
    <property type="entry name" value="Glycosyltransferase_grp1"/>
</dbReference>
<accession>A0ABR9R3A2</accession>